<evidence type="ECO:0000259" key="4">
    <source>
        <dbReference type="PROSITE" id="PS51841"/>
    </source>
</evidence>
<dbReference type="InterPro" id="IPR001322">
    <property type="entry name" value="Lamin_tail_dom"/>
</dbReference>
<dbReference type="PANTHER" id="PTHR13966:SF5">
    <property type="entry name" value="ENDONUCLEASE G, MITOCHONDRIAL"/>
    <property type="match status" value="1"/>
</dbReference>
<reference evidence="5" key="1">
    <citation type="submission" date="2021-03" db="EMBL/GenBank/DDBJ databases">
        <authorList>
            <person name="Wang G."/>
        </authorList>
    </citation>
    <scope>NUCLEOTIDE SEQUENCE</scope>
    <source>
        <strain evidence="5">KCTC 12899</strain>
    </source>
</reference>
<dbReference type="PANTHER" id="PTHR13966">
    <property type="entry name" value="ENDONUCLEASE RELATED"/>
    <property type="match status" value="1"/>
</dbReference>
<dbReference type="Gene3D" id="2.60.40.1260">
    <property type="entry name" value="Lamin Tail domain"/>
    <property type="match status" value="1"/>
</dbReference>
<organism evidence="5 6">
    <name type="scientific">Acanthopleuribacter pedis</name>
    <dbReference type="NCBI Taxonomy" id="442870"/>
    <lineage>
        <taxon>Bacteria</taxon>
        <taxon>Pseudomonadati</taxon>
        <taxon>Acidobacteriota</taxon>
        <taxon>Holophagae</taxon>
        <taxon>Acanthopleuribacterales</taxon>
        <taxon>Acanthopleuribacteraceae</taxon>
        <taxon>Acanthopleuribacter</taxon>
    </lineage>
</organism>
<dbReference type="GO" id="GO:0004519">
    <property type="term" value="F:endonuclease activity"/>
    <property type="evidence" value="ECO:0007669"/>
    <property type="project" value="UniProtKB-KW"/>
</dbReference>
<proteinExistence type="predicted"/>
<dbReference type="InterPro" id="IPR044929">
    <property type="entry name" value="DNA/RNA_non-sp_Endonuclease_sf"/>
</dbReference>
<dbReference type="RefSeq" id="WP_207859853.1">
    <property type="nucleotide sequence ID" value="NZ_JAFREP010000014.1"/>
</dbReference>
<dbReference type="SUPFAM" id="SSF74853">
    <property type="entry name" value="Lamin A/C globular tail domain"/>
    <property type="match status" value="1"/>
</dbReference>
<accession>A0A8J7Q8X7</accession>
<dbReference type="SMART" id="SM00477">
    <property type="entry name" value="NUC"/>
    <property type="match status" value="1"/>
</dbReference>
<evidence type="ECO:0000256" key="1">
    <source>
        <dbReference type="PIRSR" id="PIRSR640255-1"/>
    </source>
</evidence>
<name>A0A8J7Q8X7_9BACT</name>
<evidence type="ECO:0000256" key="3">
    <source>
        <dbReference type="SAM" id="MobiDB-lite"/>
    </source>
</evidence>
<dbReference type="InterPro" id="IPR001604">
    <property type="entry name" value="Endo_G_ENPP1-like_dom"/>
</dbReference>
<dbReference type="InterPro" id="IPR020821">
    <property type="entry name" value="ENPP1-3/EXOG-like_nuc-like"/>
</dbReference>
<keyword evidence="5" id="KW-0378">Hydrolase</keyword>
<comment type="caution">
    <text evidence="5">The sequence shown here is derived from an EMBL/GenBank/DDBJ whole genome shotgun (WGS) entry which is preliminary data.</text>
</comment>
<gene>
    <name evidence="5" type="ORF">J3U88_15605</name>
</gene>
<protein>
    <submittedName>
        <fullName evidence="5">DNA/RNA non-specific endonuclease</fullName>
    </submittedName>
</protein>
<keyword evidence="5" id="KW-0540">Nuclease</keyword>
<dbReference type="SMART" id="SM00892">
    <property type="entry name" value="Endonuclease_NS"/>
    <property type="match status" value="1"/>
</dbReference>
<dbReference type="Proteomes" id="UP000664417">
    <property type="component" value="Unassembled WGS sequence"/>
</dbReference>
<dbReference type="Gene3D" id="3.40.570.10">
    <property type="entry name" value="Extracellular Endonuclease, subunit A"/>
    <property type="match status" value="1"/>
</dbReference>
<evidence type="ECO:0000256" key="2">
    <source>
        <dbReference type="PIRSR" id="PIRSR640255-2"/>
    </source>
</evidence>
<dbReference type="GO" id="GO:0003676">
    <property type="term" value="F:nucleic acid binding"/>
    <property type="evidence" value="ECO:0007669"/>
    <property type="project" value="InterPro"/>
</dbReference>
<evidence type="ECO:0000313" key="6">
    <source>
        <dbReference type="Proteomes" id="UP000664417"/>
    </source>
</evidence>
<dbReference type="InterPro" id="IPR044925">
    <property type="entry name" value="His-Me_finger_sf"/>
</dbReference>
<dbReference type="InterPro" id="IPR036415">
    <property type="entry name" value="Lamin_tail_dom_sf"/>
</dbReference>
<dbReference type="Pfam" id="PF00932">
    <property type="entry name" value="LTD"/>
    <property type="match status" value="1"/>
</dbReference>
<dbReference type="Pfam" id="PF01223">
    <property type="entry name" value="Endonuclease_NS"/>
    <property type="match status" value="1"/>
</dbReference>
<feature type="active site" description="Proton acceptor" evidence="1">
    <location>
        <position position="106"/>
    </location>
</feature>
<dbReference type="EMBL" id="JAFREP010000014">
    <property type="protein sequence ID" value="MBO1319902.1"/>
    <property type="molecule type" value="Genomic_DNA"/>
</dbReference>
<dbReference type="GO" id="GO:0046872">
    <property type="term" value="F:metal ion binding"/>
    <property type="evidence" value="ECO:0007669"/>
    <property type="project" value="UniProtKB-KW"/>
</dbReference>
<keyword evidence="2" id="KW-0479">Metal-binding</keyword>
<dbReference type="PROSITE" id="PS51841">
    <property type="entry name" value="LTD"/>
    <property type="match status" value="1"/>
</dbReference>
<feature type="binding site" evidence="2">
    <location>
        <position position="143"/>
    </location>
    <ligand>
        <name>Mg(2+)</name>
        <dbReference type="ChEBI" id="CHEBI:18420"/>
        <note>catalytic</note>
    </ligand>
</feature>
<keyword evidence="6" id="KW-1185">Reference proteome</keyword>
<feature type="region of interest" description="Disordered" evidence="3">
    <location>
        <begin position="266"/>
        <end position="296"/>
    </location>
</feature>
<feature type="domain" description="LTD" evidence="4">
    <location>
        <begin position="293"/>
        <end position="405"/>
    </location>
</feature>
<dbReference type="GO" id="GO:0016787">
    <property type="term" value="F:hydrolase activity"/>
    <property type="evidence" value="ECO:0007669"/>
    <property type="project" value="InterPro"/>
</dbReference>
<dbReference type="SUPFAM" id="SSF54060">
    <property type="entry name" value="His-Me finger endonucleases"/>
    <property type="match status" value="1"/>
</dbReference>
<dbReference type="InterPro" id="IPR040255">
    <property type="entry name" value="Non-specific_endonuclease"/>
</dbReference>
<keyword evidence="5" id="KW-0255">Endonuclease</keyword>
<sequence length="424" mass="48642">MMPGYDVNFLDGYPIPLPTFSTELDLEILRNQGDLRDDMIADYIHYSVVMNQHENKRSLVFSALNINQNHARSTDRTNRWKIDRRIGSENQLNNDYYHDNPWDRGHMAMRNNTSHGATLQEAQRASDETFYFSNCCLQHKNLNQDEWLSLEEWVGKLELDADGRITVFSGPFYGRHDRTIRPSGRTTALIPAGFWKLIAFKNKTEGNLEVRAFVMHQDEETLFDRRGRRRYTNQSYQVTTTEIEILTGLQFIDILYEANPLYFSEPDESTRTDTNVGDTPEANEVSGSGDIVNQGQTRQTVKDDIVDVFISMAMVNPEGRDEAKEWIALLNMGSETVDLTGWTLTDNSQKTIKLDQTRLADGSTLKPGESRVIRQLGEIKLSNKKDLIILKDRDGARVDRVDYLPHMVKPGKPVLFLTPRDTLN</sequence>
<dbReference type="AlphaFoldDB" id="A0A8J7Q8X7"/>
<evidence type="ECO:0000313" key="5">
    <source>
        <dbReference type="EMBL" id="MBO1319902.1"/>
    </source>
</evidence>